<dbReference type="PANTHER" id="PTHR33969:SF2">
    <property type="entry name" value="SEGREGATION AND CONDENSATION PROTEIN A"/>
    <property type="match status" value="1"/>
</dbReference>
<evidence type="ECO:0000256" key="3">
    <source>
        <dbReference type="ARBA" id="ARBA00023306"/>
    </source>
</evidence>
<proteinExistence type="inferred from homology"/>
<comment type="subunit">
    <text evidence="5">Component of a cohesin-like complex composed of ScpA, ScpB and the Smc homodimer, in which ScpA and ScpB bind to the head domain of Smc. The presence of the three proteins is required for the association of the complex with DNA.</text>
</comment>
<organism evidence="6 7">
    <name type="scientific">Salimicrobium album</name>
    <dbReference type="NCBI Taxonomy" id="50717"/>
    <lineage>
        <taxon>Bacteria</taxon>
        <taxon>Bacillati</taxon>
        <taxon>Bacillota</taxon>
        <taxon>Bacilli</taxon>
        <taxon>Bacillales</taxon>
        <taxon>Bacillaceae</taxon>
        <taxon>Salimicrobium</taxon>
    </lineage>
</organism>
<keyword evidence="1 5" id="KW-0132">Cell division</keyword>
<evidence type="ECO:0000256" key="4">
    <source>
        <dbReference type="ARBA" id="ARBA00044777"/>
    </source>
</evidence>
<evidence type="ECO:0000256" key="5">
    <source>
        <dbReference type="HAMAP-Rule" id="MF_01805"/>
    </source>
</evidence>
<dbReference type="InterPro" id="IPR003768">
    <property type="entry name" value="ScpA"/>
</dbReference>
<comment type="subcellular location">
    <subcellularLocation>
        <location evidence="5">Cytoplasm</location>
    </subcellularLocation>
    <text evidence="5">Associated with two foci at the outer edges of the nucleoid region in young cells, and at four foci within both cell halves in older cells.</text>
</comment>
<keyword evidence="3 5" id="KW-0131">Cell cycle</keyword>
<keyword evidence="5" id="KW-0963">Cytoplasm</keyword>
<dbReference type="Proteomes" id="UP000198647">
    <property type="component" value="Unassembled WGS sequence"/>
</dbReference>
<accession>A0A1H3DX55</accession>
<dbReference type="RefSeq" id="WP_093106205.1">
    <property type="nucleotide sequence ID" value="NZ_FNOS01000002.1"/>
</dbReference>
<keyword evidence="2 5" id="KW-0159">Chromosome partition</keyword>
<protein>
    <recommendedName>
        <fullName evidence="4 5">Segregation and condensation protein A</fullName>
    </recommendedName>
</protein>
<keyword evidence="7" id="KW-1185">Reference proteome</keyword>
<evidence type="ECO:0000256" key="1">
    <source>
        <dbReference type="ARBA" id="ARBA00022618"/>
    </source>
</evidence>
<evidence type="ECO:0000313" key="6">
    <source>
        <dbReference type="EMBL" id="SDX70940.1"/>
    </source>
</evidence>
<dbReference type="HAMAP" id="MF_01805">
    <property type="entry name" value="ScpA"/>
    <property type="match status" value="1"/>
</dbReference>
<dbReference type="PANTHER" id="PTHR33969">
    <property type="entry name" value="SEGREGATION AND CONDENSATION PROTEIN A"/>
    <property type="match status" value="1"/>
</dbReference>
<name>A0A1H3DX55_9BACI</name>
<comment type="function">
    <text evidence="5">Participates in chromosomal partition during cell division. May act via the formation of a condensin-like complex containing Smc and ScpB that pull DNA away from mid-cell into both cell halves.</text>
</comment>
<dbReference type="Gene3D" id="1.10.10.580">
    <property type="entry name" value="Structural maintenance of chromosome 1. Chain E"/>
    <property type="match status" value="1"/>
</dbReference>
<dbReference type="EMBL" id="FNOS01000002">
    <property type="protein sequence ID" value="SDX70940.1"/>
    <property type="molecule type" value="Genomic_DNA"/>
</dbReference>
<dbReference type="Gene3D" id="6.10.250.2410">
    <property type="match status" value="1"/>
</dbReference>
<dbReference type="Pfam" id="PF02616">
    <property type="entry name" value="SMC_ScpA"/>
    <property type="match status" value="1"/>
</dbReference>
<reference evidence="6 7" key="1">
    <citation type="submission" date="2016-10" db="EMBL/GenBank/DDBJ databases">
        <authorList>
            <person name="Varghese N."/>
            <person name="Submissions S."/>
        </authorList>
    </citation>
    <scope>NUCLEOTIDE SEQUENCE [LARGE SCALE GENOMIC DNA]</scope>
    <source>
        <strain evidence="6 7">DSM 20748</strain>
    </source>
</reference>
<comment type="similarity">
    <text evidence="5">Belongs to the ScpA family.</text>
</comment>
<sequence>MSVKSEYHIKVEGFEGPMDLLLHLIQRLEIDIHDIPVAEITDQYMEYIHTMNELELDIASEYLVMAATLLAMKSSTLLPEEPVDPEEFESEEDPREELMERLKEYRKFKYAAGQLKDREAEDNEVYSRPPVSIEEGAGDDQQATVFDMIGALQRMFNKTASPSPKMETGVKRDEMPIQLTMDHILQKIQKFPSGITFEKLFSARTKTEMVTTFLALLELVKDKQVSCRQDKHFEDLYIFKQGDNHGRE</sequence>
<dbReference type="InterPro" id="IPR023093">
    <property type="entry name" value="ScpA-like_C"/>
</dbReference>
<evidence type="ECO:0000313" key="7">
    <source>
        <dbReference type="Proteomes" id="UP000198647"/>
    </source>
</evidence>
<evidence type="ECO:0000256" key="2">
    <source>
        <dbReference type="ARBA" id="ARBA00022829"/>
    </source>
</evidence>
<comment type="caution">
    <text evidence="6">The sequence shown here is derived from an EMBL/GenBank/DDBJ whole genome shotgun (WGS) entry which is preliminary data.</text>
</comment>
<gene>
    <name evidence="5" type="primary">scpA</name>
    <name evidence="6" type="ORF">SAMN04488081_1144</name>
</gene>